<dbReference type="PROSITE" id="PS51677">
    <property type="entry name" value="NODB"/>
    <property type="match status" value="1"/>
</dbReference>
<dbReference type="SUPFAM" id="SSF158694">
    <property type="entry name" value="UraD-Like"/>
    <property type="match status" value="1"/>
</dbReference>
<dbReference type="InterPro" id="IPR036778">
    <property type="entry name" value="OHCU_decarboxylase_sf"/>
</dbReference>
<dbReference type="InterPro" id="IPR018020">
    <property type="entry name" value="OHCU_decarboxylase"/>
</dbReference>
<dbReference type="AlphaFoldDB" id="A0A1H7WTL9"/>
<dbReference type="Gene3D" id="3.20.20.370">
    <property type="entry name" value="Glycoside hydrolase/deacetylase"/>
    <property type="match status" value="1"/>
</dbReference>
<dbReference type="UniPathway" id="UPA00394">
    <property type="reaction ID" value="UER00652"/>
</dbReference>
<feature type="domain" description="NodB homology" evidence="7">
    <location>
        <begin position="68"/>
        <end position="286"/>
    </location>
</feature>
<dbReference type="Pfam" id="PF09349">
    <property type="entry name" value="OHCU_decarbox"/>
    <property type="match status" value="1"/>
</dbReference>
<feature type="region of interest" description="Disordered" evidence="6">
    <location>
        <begin position="1"/>
        <end position="21"/>
    </location>
</feature>
<dbReference type="InterPro" id="IPR002509">
    <property type="entry name" value="NODB_dom"/>
</dbReference>
<name>A0A1H7WTL9_9RHOB</name>
<dbReference type="SUPFAM" id="SSF88713">
    <property type="entry name" value="Glycoside hydrolase/deacetylase"/>
    <property type="match status" value="1"/>
</dbReference>
<evidence type="ECO:0000256" key="2">
    <source>
        <dbReference type="ARBA" id="ARBA00010973"/>
    </source>
</evidence>
<dbReference type="NCBIfam" id="TIGR03212">
    <property type="entry name" value="uraD_N-term-dom"/>
    <property type="match status" value="1"/>
</dbReference>
<evidence type="ECO:0000313" key="8">
    <source>
        <dbReference type="EMBL" id="SEM24843.1"/>
    </source>
</evidence>
<dbReference type="Gene3D" id="1.10.3330.10">
    <property type="entry name" value="Oxo-4-hydroxy-4-carboxy-5-ureidoimidazoline decarboxylase"/>
    <property type="match status" value="1"/>
</dbReference>
<dbReference type="PANTHER" id="PTHR43123:SF1">
    <property type="entry name" value="POLYSACCHARIDE DEACETYLASE-RELATED"/>
    <property type="match status" value="1"/>
</dbReference>
<evidence type="ECO:0000256" key="1">
    <source>
        <dbReference type="ARBA" id="ARBA00003236"/>
    </source>
</evidence>
<dbReference type="Proteomes" id="UP000182160">
    <property type="component" value="Unassembled WGS sequence"/>
</dbReference>
<proteinExistence type="inferred from homology"/>
<dbReference type="InterPro" id="IPR017625">
    <property type="entry name" value="PuuE"/>
</dbReference>
<comment type="function">
    <text evidence="1">Is involved in generating a small heat-stable compound (Nod), an acylated oligomer of N-acetylglucosamine, that stimulates mitosis in various plant protoplasts.</text>
</comment>
<evidence type="ECO:0000256" key="4">
    <source>
        <dbReference type="ARBA" id="ARBA00022631"/>
    </source>
</evidence>
<evidence type="ECO:0000256" key="3">
    <source>
        <dbReference type="ARBA" id="ARBA00020071"/>
    </source>
</evidence>
<evidence type="ECO:0000256" key="5">
    <source>
        <dbReference type="ARBA" id="ARBA00032976"/>
    </source>
</evidence>
<organism evidence="8 9">
    <name type="scientific">Roseovarius tolerans</name>
    <dbReference type="NCBI Taxonomy" id="74031"/>
    <lineage>
        <taxon>Bacteria</taxon>
        <taxon>Pseudomonadati</taxon>
        <taxon>Pseudomonadota</taxon>
        <taxon>Alphaproteobacteria</taxon>
        <taxon>Rhodobacterales</taxon>
        <taxon>Roseobacteraceae</taxon>
        <taxon>Roseovarius</taxon>
    </lineage>
</organism>
<dbReference type="PANTHER" id="PTHR43123">
    <property type="entry name" value="POLYSACCHARIDE DEACETYLASE-RELATED"/>
    <property type="match status" value="1"/>
</dbReference>
<evidence type="ECO:0000259" key="7">
    <source>
        <dbReference type="PROSITE" id="PS51677"/>
    </source>
</evidence>
<accession>A0A1H7WTL9</accession>
<evidence type="ECO:0000313" key="9">
    <source>
        <dbReference type="Proteomes" id="UP000182160"/>
    </source>
</evidence>
<dbReference type="InterPro" id="IPR011330">
    <property type="entry name" value="Glyco_hydro/deAcase_b/a-brl"/>
</dbReference>
<dbReference type="CDD" id="cd10977">
    <property type="entry name" value="CE4_PuuE_SpCDA1"/>
    <property type="match status" value="1"/>
</dbReference>
<feature type="compositionally biased region" description="Basic and acidic residues" evidence="6">
    <location>
        <begin position="1"/>
        <end position="10"/>
    </location>
</feature>
<protein>
    <recommendedName>
        <fullName evidence="3">Chitooligosaccharide deacetylase</fullName>
    </recommendedName>
    <alternativeName>
        <fullName evidence="5">Nodulation protein B</fullName>
    </alternativeName>
</protein>
<dbReference type="GO" id="GO:0006144">
    <property type="term" value="P:purine nucleobase metabolic process"/>
    <property type="evidence" value="ECO:0007669"/>
    <property type="project" value="UniProtKB-KW"/>
</dbReference>
<keyword evidence="4" id="KW-0659">Purine metabolism</keyword>
<reference evidence="8 9" key="1">
    <citation type="submission" date="2016-10" db="EMBL/GenBank/DDBJ databases">
        <authorList>
            <person name="de Groot N.N."/>
        </authorList>
    </citation>
    <scope>NUCLEOTIDE SEQUENCE [LARGE SCALE GENOMIC DNA]</scope>
    <source>
        <strain evidence="8 9">DSM 11457</strain>
    </source>
</reference>
<gene>
    <name evidence="8" type="ORF">SAMN04488077_103146</name>
</gene>
<dbReference type="GO" id="GO:0016810">
    <property type="term" value="F:hydrolase activity, acting on carbon-nitrogen (but not peptide) bonds"/>
    <property type="evidence" value="ECO:0007669"/>
    <property type="project" value="InterPro"/>
</dbReference>
<dbReference type="GO" id="GO:0019628">
    <property type="term" value="P:urate catabolic process"/>
    <property type="evidence" value="ECO:0007669"/>
    <property type="project" value="UniProtKB-UniPathway"/>
</dbReference>
<dbReference type="Pfam" id="PF01522">
    <property type="entry name" value="Polysacc_deac_1"/>
    <property type="match status" value="1"/>
</dbReference>
<dbReference type="GO" id="GO:0000255">
    <property type="term" value="P:allantoin metabolic process"/>
    <property type="evidence" value="ECO:0007669"/>
    <property type="project" value="InterPro"/>
</dbReference>
<sequence>MQRYPRDLRGHGPNAPDPHWPGGARIAVQFVLNYEEGGENCVLHGDPASEAFLSDIPGAAPWPGQRHWNMESIYDYGARAGFWRLHRLFTGASIPLTIYGVASALARSPEQVAAMQAADWEIASHGLKWVEHKDMPEDEERAAISEAIRLHQEVTGAPPRGWYTGRCSTNTVRLAAETGQLAYISDTYDDDLPHWMQVAGRDQLIIPYTLECNDMRFATSPGWITGEQFESYLRDTFDTLYAEGVAGAPKMMTVGLHCRLIGRPGKLAGLRRFIEHIQGFDGVWCPRRIDIAEHWAKVHPPKRQERPSEMDQARFVARFGGVFEHSPWVAGRAHALELGPAHDCAAGVHNALCRAFRTATREERLGVLRAHPDLAGKLAAAGRLSAESAAEQAGAGLDRLSDADRAAFERLNADYVARHGFPFIIAVRDHDTAGIRAAMERRLAQDSGAEFAEACRQVERIAALRLREMLT</sequence>
<evidence type="ECO:0000256" key="6">
    <source>
        <dbReference type="SAM" id="MobiDB-lite"/>
    </source>
</evidence>
<dbReference type="InterPro" id="IPR017580">
    <property type="entry name" value="OHCU_decarboxylase-1"/>
</dbReference>
<dbReference type="NCBIfam" id="TIGR03164">
    <property type="entry name" value="UHCUDC"/>
    <property type="match status" value="1"/>
</dbReference>
<dbReference type="RefSeq" id="WP_074785097.1">
    <property type="nucleotide sequence ID" value="NZ_FOBO01000003.1"/>
</dbReference>
<dbReference type="GO" id="GO:0005975">
    <property type="term" value="P:carbohydrate metabolic process"/>
    <property type="evidence" value="ECO:0007669"/>
    <property type="project" value="InterPro"/>
</dbReference>
<dbReference type="EMBL" id="FOBO01000003">
    <property type="protein sequence ID" value="SEM24843.1"/>
    <property type="molecule type" value="Genomic_DNA"/>
</dbReference>
<comment type="similarity">
    <text evidence="2">Belongs to the polysaccharide deacetylase family.</text>
</comment>